<evidence type="ECO:0000313" key="3">
    <source>
        <dbReference type="Proteomes" id="UP001642409"/>
    </source>
</evidence>
<dbReference type="EMBL" id="CAXDID020000156">
    <property type="protein sequence ID" value="CAL6043147.1"/>
    <property type="molecule type" value="Genomic_DNA"/>
</dbReference>
<dbReference type="AlphaFoldDB" id="A0AA86U048"/>
<evidence type="ECO:0000313" key="2">
    <source>
        <dbReference type="EMBL" id="CAL6043147.1"/>
    </source>
</evidence>
<protein>
    <submittedName>
        <fullName evidence="2">Hypothetical_protein</fullName>
    </submittedName>
</protein>
<dbReference type="EMBL" id="CATOUU010000594">
    <property type="protein sequence ID" value="CAI9935081.1"/>
    <property type="molecule type" value="Genomic_DNA"/>
</dbReference>
<proteinExistence type="predicted"/>
<reference evidence="1" key="1">
    <citation type="submission" date="2023-06" db="EMBL/GenBank/DDBJ databases">
        <authorList>
            <person name="Kurt Z."/>
        </authorList>
    </citation>
    <scope>NUCLEOTIDE SEQUENCE</scope>
</reference>
<gene>
    <name evidence="1" type="ORF">HINF_LOCUS22726</name>
    <name evidence="2" type="ORF">HINF_LOCUS39932</name>
</gene>
<evidence type="ECO:0000313" key="1">
    <source>
        <dbReference type="EMBL" id="CAI9935081.1"/>
    </source>
</evidence>
<reference evidence="2 3" key="2">
    <citation type="submission" date="2024-07" db="EMBL/GenBank/DDBJ databases">
        <authorList>
            <person name="Akdeniz Z."/>
        </authorList>
    </citation>
    <scope>NUCLEOTIDE SEQUENCE [LARGE SCALE GENOMIC DNA]</scope>
</reference>
<accession>A0AA86U048</accession>
<dbReference type="Proteomes" id="UP001642409">
    <property type="component" value="Unassembled WGS sequence"/>
</dbReference>
<comment type="caution">
    <text evidence="1">The sequence shown here is derived from an EMBL/GenBank/DDBJ whole genome shotgun (WGS) entry which is preliminary data.</text>
</comment>
<name>A0AA86U048_9EUKA</name>
<keyword evidence="3" id="KW-1185">Reference proteome</keyword>
<sequence length="192" mass="22805">MTQKEQESQSRSFTCLKAESELLAANKAKNARILKEIETKDREVTLKIEQAYKMEQLNQEKDQKLNESWMKLPEKTQSQSNNWNWPCCKSLKENKNLQRRKKIFLISKNRFCYNKKSNNNMTHSTATIQQYIQTQQINIYQLFYYSQVKIIYILIILVVSEFPVNQNGFHLFSNLSDSASSFMQQLQCIYYV</sequence>
<organism evidence="1">
    <name type="scientific">Hexamita inflata</name>
    <dbReference type="NCBI Taxonomy" id="28002"/>
    <lineage>
        <taxon>Eukaryota</taxon>
        <taxon>Metamonada</taxon>
        <taxon>Diplomonadida</taxon>
        <taxon>Hexamitidae</taxon>
        <taxon>Hexamitinae</taxon>
        <taxon>Hexamita</taxon>
    </lineage>
</organism>